<dbReference type="EMBL" id="KQ993824">
    <property type="protein sequence ID" value="KZV48712.1"/>
    <property type="molecule type" value="Genomic_DNA"/>
</dbReference>
<evidence type="ECO:0000313" key="3">
    <source>
        <dbReference type="EMBL" id="KZV48712.1"/>
    </source>
</evidence>
<name>A0A2Z7CNP4_9LAMI</name>
<feature type="region of interest" description="Disordered" evidence="2">
    <location>
        <begin position="94"/>
        <end position="127"/>
    </location>
</feature>
<organism evidence="3 4">
    <name type="scientific">Dorcoceras hygrometricum</name>
    <dbReference type="NCBI Taxonomy" id="472368"/>
    <lineage>
        <taxon>Eukaryota</taxon>
        <taxon>Viridiplantae</taxon>
        <taxon>Streptophyta</taxon>
        <taxon>Embryophyta</taxon>
        <taxon>Tracheophyta</taxon>
        <taxon>Spermatophyta</taxon>
        <taxon>Magnoliopsida</taxon>
        <taxon>eudicotyledons</taxon>
        <taxon>Gunneridae</taxon>
        <taxon>Pentapetalae</taxon>
        <taxon>asterids</taxon>
        <taxon>lamiids</taxon>
        <taxon>Lamiales</taxon>
        <taxon>Gesneriaceae</taxon>
        <taxon>Didymocarpoideae</taxon>
        <taxon>Trichosporeae</taxon>
        <taxon>Loxocarpinae</taxon>
        <taxon>Dorcoceras</taxon>
    </lineage>
</organism>
<evidence type="ECO:0000256" key="2">
    <source>
        <dbReference type="SAM" id="MobiDB-lite"/>
    </source>
</evidence>
<feature type="compositionally biased region" description="Low complexity" evidence="2">
    <location>
        <begin position="142"/>
        <end position="153"/>
    </location>
</feature>
<dbReference type="AlphaFoldDB" id="A0A2Z7CNP4"/>
<feature type="compositionally biased region" description="Polar residues" evidence="2">
    <location>
        <begin position="95"/>
        <end position="114"/>
    </location>
</feature>
<feature type="region of interest" description="Disordered" evidence="2">
    <location>
        <begin position="139"/>
        <end position="208"/>
    </location>
</feature>
<protein>
    <submittedName>
        <fullName evidence="3">Uncharacterized protein</fullName>
    </submittedName>
</protein>
<accession>A0A2Z7CNP4</accession>
<keyword evidence="1" id="KW-0175">Coiled coil</keyword>
<sequence>MSSSTESVVRSVANSIDSIPGSPEVVGHLLHQEEGGMFDKFEVVLPGPEERAHRPPRGFHTFYINQLEMGLRFPLPRFIAALCQHIKMPEPTGPQLLQLTPSLGRTPSLLQSSPCPLRPHATGPDERMGKAEMLRALEEAEAASSGAAALPTKATKKRKASTTAEKEARRQRKKKGASTSETRPGLGRRGDKTPHPSPARGRRPPPELRRHIRALIELEMRLAEVEAARAEEARAVETHLAALETQGLRLEAEKAALMQSEVVERLVEVSVKLLVYEDFWRNLIERSLIVVRFWIFSSREPLSCLRSQERSGCLGRELQRLVRTLLRCVVPEKSDAIIGVVNAGVKRLPPSCDGLTGSEDHRPMISPVDTPCGYRG</sequence>
<proteinExistence type="predicted"/>
<reference evidence="3 4" key="1">
    <citation type="journal article" date="2015" name="Proc. Natl. Acad. Sci. U.S.A.">
        <title>The resurrection genome of Boea hygrometrica: A blueprint for survival of dehydration.</title>
        <authorList>
            <person name="Xiao L."/>
            <person name="Yang G."/>
            <person name="Zhang L."/>
            <person name="Yang X."/>
            <person name="Zhao S."/>
            <person name="Ji Z."/>
            <person name="Zhou Q."/>
            <person name="Hu M."/>
            <person name="Wang Y."/>
            <person name="Chen M."/>
            <person name="Xu Y."/>
            <person name="Jin H."/>
            <person name="Xiao X."/>
            <person name="Hu G."/>
            <person name="Bao F."/>
            <person name="Hu Y."/>
            <person name="Wan P."/>
            <person name="Li L."/>
            <person name="Deng X."/>
            <person name="Kuang T."/>
            <person name="Xiang C."/>
            <person name="Zhu J.K."/>
            <person name="Oliver M.J."/>
            <person name="He Y."/>
        </authorList>
    </citation>
    <scope>NUCLEOTIDE SEQUENCE [LARGE SCALE GENOMIC DNA]</scope>
    <source>
        <strain evidence="4">cv. XS01</strain>
    </source>
</reference>
<feature type="coiled-coil region" evidence="1">
    <location>
        <begin position="208"/>
        <end position="235"/>
    </location>
</feature>
<evidence type="ECO:0000313" key="4">
    <source>
        <dbReference type="Proteomes" id="UP000250235"/>
    </source>
</evidence>
<dbReference type="Proteomes" id="UP000250235">
    <property type="component" value="Unassembled WGS sequence"/>
</dbReference>
<evidence type="ECO:0000256" key="1">
    <source>
        <dbReference type="SAM" id="Coils"/>
    </source>
</evidence>
<gene>
    <name evidence="3" type="ORF">F511_19252</name>
</gene>
<keyword evidence="4" id="KW-1185">Reference proteome</keyword>